<evidence type="ECO:0000313" key="6">
    <source>
        <dbReference type="Proteomes" id="UP000614601"/>
    </source>
</evidence>
<dbReference type="Proteomes" id="UP000614601">
    <property type="component" value="Unassembled WGS sequence"/>
</dbReference>
<feature type="domain" description="SGNH" evidence="4">
    <location>
        <begin position="10"/>
        <end position="157"/>
    </location>
</feature>
<evidence type="ECO:0000259" key="4">
    <source>
        <dbReference type="Pfam" id="PF19040"/>
    </source>
</evidence>
<evidence type="ECO:0000256" key="2">
    <source>
        <dbReference type="ARBA" id="ARBA00023242"/>
    </source>
</evidence>
<dbReference type="EMBL" id="CAJFCW020000001">
    <property type="protein sequence ID" value="CAG9086763.1"/>
    <property type="molecule type" value="Genomic_DNA"/>
</dbReference>
<sequence>MISTSYTRYDIIILAIQYNAFANIPVVVDDVKNDLYYQKIQDFADFLNEHTNELVMLPRVHVQFPDNNLYFTVQRHLFTNRDFSSAIIDQKPVDDLFKNLQKRLKAVKCSKCMFVNWKNAVCVSEKCYAVNERSKNMIFYDYTHINVLGSLYYGKMVRNIVRKKRLETRTGESILSAELASPKDILIFYLMDPRSSNNSDDELDDNLYNEFEQACSSVSGLFKAPTWRTFQTAAVHTTQLYKAGSEASKRALEKGIQQGRLQMAKELLALKRYGAKLDATDVYNILQKYALLPNEYSIPQRPRRFASPVDGGVHQAVTLFQQALNPPNVSPNSQHRPQELNAFLHNQVLRHRKRTHSPMDTNMNNHFSKRKR</sequence>
<protein>
    <recommendedName>
        <fullName evidence="4">SGNH domain-containing protein</fullName>
    </recommendedName>
</protein>
<evidence type="ECO:0000256" key="1">
    <source>
        <dbReference type="ARBA" id="ARBA00004123"/>
    </source>
</evidence>
<feature type="region of interest" description="Disordered" evidence="3">
    <location>
        <begin position="353"/>
        <end position="372"/>
    </location>
</feature>
<keyword evidence="6" id="KW-1185">Reference proteome</keyword>
<proteinExistence type="predicted"/>
<dbReference type="PANTHER" id="PTHR31624:SF4">
    <property type="entry name" value="CHROMOSOME 16 OPEN READING FRAME 72"/>
    <property type="match status" value="1"/>
</dbReference>
<comment type="subcellular location">
    <subcellularLocation>
        <location evidence="1">Nucleus</location>
    </subcellularLocation>
</comment>
<dbReference type="InterPro" id="IPR029196">
    <property type="entry name" value="HAPSTR1-like"/>
</dbReference>
<dbReference type="Pfam" id="PF15251">
    <property type="entry name" value="TAPR1-like"/>
    <property type="match status" value="1"/>
</dbReference>
<dbReference type="Pfam" id="PF19040">
    <property type="entry name" value="SGNH"/>
    <property type="match status" value="1"/>
</dbReference>
<evidence type="ECO:0000256" key="3">
    <source>
        <dbReference type="SAM" id="MobiDB-lite"/>
    </source>
</evidence>
<dbReference type="GO" id="GO:0005634">
    <property type="term" value="C:nucleus"/>
    <property type="evidence" value="ECO:0007669"/>
    <property type="project" value="UniProtKB-SubCell"/>
</dbReference>
<keyword evidence="2" id="KW-0539">Nucleus</keyword>
<dbReference type="OrthoDB" id="5823474at2759"/>
<dbReference type="InterPro" id="IPR040308">
    <property type="entry name" value="HAPR1"/>
</dbReference>
<organism evidence="5 6">
    <name type="scientific">Bursaphelenchus okinawaensis</name>
    <dbReference type="NCBI Taxonomy" id="465554"/>
    <lineage>
        <taxon>Eukaryota</taxon>
        <taxon>Metazoa</taxon>
        <taxon>Ecdysozoa</taxon>
        <taxon>Nematoda</taxon>
        <taxon>Chromadorea</taxon>
        <taxon>Rhabditida</taxon>
        <taxon>Tylenchina</taxon>
        <taxon>Tylenchomorpha</taxon>
        <taxon>Aphelenchoidea</taxon>
        <taxon>Aphelenchoididae</taxon>
        <taxon>Bursaphelenchus</taxon>
    </lineage>
</organism>
<evidence type="ECO:0000313" key="5">
    <source>
        <dbReference type="EMBL" id="CAD5207875.1"/>
    </source>
</evidence>
<dbReference type="PANTHER" id="PTHR31624">
    <property type="entry name" value="UPF0472 PROTEIN C16ORF72"/>
    <property type="match status" value="1"/>
</dbReference>
<dbReference type="Proteomes" id="UP000783686">
    <property type="component" value="Unassembled WGS sequence"/>
</dbReference>
<gene>
    <name evidence="5" type="ORF">BOKJ2_LOCUS2416</name>
</gene>
<name>A0A811JWG8_9BILA</name>
<dbReference type="AlphaFoldDB" id="A0A811JWG8"/>
<reference evidence="5" key="1">
    <citation type="submission" date="2020-09" db="EMBL/GenBank/DDBJ databases">
        <authorList>
            <person name="Kikuchi T."/>
        </authorList>
    </citation>
    <scope>NUCLEOTIDE SEQUENCE</scope>
    <source>
        <strain evidence="5">SH1</strain>
    </source>
</reference>
<dbReference type="InterPro" id="IPR043968">
    <property type="entry name" value="SGNH"/>
</dbReference>
<dbReference type="EMBL" id="CAJFDH010000001">
    <property type="protein sequence ID" value="CAD5207875.1"/>
    <property type="molecule type" value="Genomic_DNA"/>
</dbReference>
<comment type="caution">
    <text evidence="5">The sequence shown here is derived from an EMBL/GenBank/DDBJ whole genome shotgun (WGS) entry which is preliminary data.</text>
</comment>
<accession>A0A811JWG8</accession>